<sequence length="71" mass="7813">MEKGTSVDNPTVVGLARKWKEAMDFFTGGDTEIISSAERYYSHNPHAAKGSGISGELYKYMKDALANINLE</sequence>
<gene>
    <name evidence="1" type="ORF">SDC9_106723</name>
</gene>
<dbReference type="EMBL" id="VSSQ01017501">
    <property type="protein sequence ID" value="MPM59877.1"/>
    <property type="molecule type" value="Genomic_DNA"/>
</dbReference>
<proteinExistence type="predicted"/>
<evidence type="ECO:0000313" key="1">
    <source>
        <dbReference type="EMBL" id="MPM59877.1"/>
    </source>
</evidence>
<accession>A0A645B3A3</accession>
<organism evidence="1">
    <name type="scientific">bioreactor metagenome</name>
    <dbReference type="NCBI Taxonomy" id="1076179"/>
    <lineage>
        <taxon>unclassified sequences</taxon>
        <taxon>metagenomes</taxon>
        <taxon>ecological metagenomes</taxon>
    </lineage>
</organism>
<comment type="caution">
    <text evidence="1">The sequence shown here is derived from an EMBL/GenBank/DDBJ whole genome shotgun (WGS) entry which is preliminary data.</text>
</comment>
<name>A0A645B3A3_9ZZZZ</name>
<reference evidence="1" key="1">
    <citation type="submission" date="2019-08" db="EMBL/GenBank/DDBJ databases">
        <authorList>
            <person name="Kucharzyk K."/>
            <person name="Murdoch R.W."/>
            <person name="Higgins S."/>
            <person name="Loffler F."/>
        </authorList>
    </citation>
    <scope>NUCLEOTIDE SEQUENCE</scope>
</reference>
<evidence type="ECO:0008006" key="2">
    <source>
        <dbReference type="Google" id="ProtNLM"/>
    </source>
</evidence>
<protein>
    <recommendedName>
        <fullName evidence="2">TipAS antibiotic-recognition domain-containing protein</fullName>
    </recommendedName>
</protein>
<dbReference type="AlphaFoldDB" id="A0A645B3A3"/>